<dbReference type="Proteomes" id="UP000198662">
    <property type="component" value="Unassembled WGS sequence"/>
</dbReference>
<dbReference type="GO" id="GO:0005576">
    <property type="term" value="C:extracellular region"/>
    <property type="evidence" value="ECO:0007669"/>
    <property type="project" value="InterPro"/>
</dbReference>
<reference evidence="14" key="1">
    <citation type="submission" date="2016-10" db="EMBL/GenBank/DDBJ databases">
        <authorList>
            <person name="Varghese N."/>
            <person name="Submissions S."/>
        </authorList>
    </citation>
    <scope>NUCLEOTIDE SEQUENCE [LARGE SCALE GENOMIC DNA]</scope>
    <source>
        <strain evidence="14">CGMCC 4.3147</strain>
    </source>
</reference>
<feature type="domain" description="Peptidase S1" evidence="11">
    <location>
        <begin position="207"/>
        <end position="370"/>
    </location>
</feature>
<proteinExistence type="inferred from homology"/>
<evidence type="ECO:0000256" key="4">
    <source>
        <dbReference type="ARBA" id="ARBA00022801"/>
    </source>
</evidence>
<evidence type="ECO:0000256" key="7">
    <source>
        <dbReference type="ARBA" id="ARBA00023157"/>
    </source>
</evidence>
<evidence type="ECO:0000256" key="1">
    <source>
        <dbReference type="ARBA" id="ARBA00007664"/>
    </source>
</evidence>
<dbReference type="Gene3D" id="3.30.300.50">
    <property type="match status" value="2"/>
</dbReference>
<keyword evidence="3 10" id="KW-0732">Signal</keyword>
<dbReference type="InterPro" id="IPR001254">
    <property type="entry name" value="Trypsin_dom"/>
</dbReference>
<dbReference type="PROSITE" id="PS00135">
    <property type="entry name" value="TRYPSIN_SER"/>
    <property type="match status" value="1"/>
</dbReference>
<evidence type="ECO:0000256" key="10">
    <source>
        <dbReference type="SAM" id="SignalP"/>
    </source>
</evidence>
<feature type="signal peptide" evidence="10">
    <location>
        <begin position="1"/>
        <end position="25"/>
    </location>
</feature>
<dbReference type="Gene3D" id="2.40.10.10">
    <property type="entry name" value="Trypsin-like serine proteases"/>
    <property type="match status" value="2"/>
</dbReference>
<dbReference type="Pfam" id="PF00089">
    <property type="entry name" value="Trypsin"/>
    <property type="match status" value="1"/>
</dbReference>
<feature type="active site" description="Charge relay system" evidence="8">
    <location>
        <position position="338"/>
    </location>
</feature>
<organism evidence="13 14">
    <name type="scientific">Glycomyces sambucus</name>
    <dbReference type="NCBI Taxonomy" id="380244"/>
    <lineage>
        <taxon>Bacteria</taxon>
        <taxon>Bacillati</taxon>
        <taxon>Actinomycetota</taxon>
        <taxon>Actinomycetes</taxon>
        <taxon>Glycomycetales</taxon>
        <taxon>Glycomycetaceae</taxon>
        <taxon>Glycomyces</taxon>
    </lineage>
</organism>
<keyword evidence="2" id="KW-0645">Protease</keyword>
<evidence type="ECO:0000256" key="8">
    <source>
        <dbReference type="PIRSR" id="PIRSR001134-1"/>
    </source>
</evidence>
<feature type="disulfide bond" evidence="9">
    <location>
        <begin position="212"/>
        <end position="232"/>
    </location>
</feature>
<dbReference type="CDD" id="cd21112">
    <property type="entry name" value="alphaLP-like"/>
    <property type="match status" value="1"/>
</dbReference>
<evidence type="ECO:0000256" key="9">
    <source>
        <dbReference type="PIRSR" id="PIRSR001134-2"/>
    </source>
</evidence>
<dbReference type="InterPro" id="IPR043504">
    <property type="entry name" value="Peptidase_S1_PA_chymotrypsin"/>
</dbReference>
<evidence type="ECO:0000259" key="12">
    <source>
        <dbReference type="Pfam" id="PF02983"/>
    </source>
</evidence>
<dbReference type="InterPro" id="IPR009003">
    <property type="entry name" value="Peptidase_S1_PA"/>
</dbReference>
<dbReference type="InterPro" id="IPR033116">
    <property type="entry name" value="TRYPSIN_SER"/>
</dbReference>
<feature type="domain" description="Peptidase S1A alpha-lytic prodomain" evidence="12">
    <location>
        <begin position="129"/>
        <end position="180"/>
    </location>
</feature>
<name>A0A1G9NBG5_9ACTN</name>
<feature type="active site" description="Charge relay system" evidence="8">
    <location>
        <position position="231"/>
    </location>
</feature>
<dbReference type="AlphaFoldDB" id="A0A1G9NBG5"/>
<evidence type="ECO:0000313" key="13">
    <source>
        <dbReference type="EMBL" id="SDL83235.1"/>
    </source>
</evidence>
<keyword evidence="5" id="KW-0720">Serine protease</keyword>
<evidence type="ECO:0000256" key="5">
    <source>
        <dbReference type="ARBA" id="ARBA00022825"/>
    </source>
</evidence>
<gene>
    <name evidence="13" type="ORF">SAMN05216298_0178</name>
</gene>
<dbReference type="GO" id="GO:0004252">
    <property type="term" value="F:serine-type endopeptidase activity"/>
    <property type="evidence" value="ECO:0007669"/>
    <property type="project" value="InterPro"/>
</dbReference>
<dbReference type="InterPro" id="IPR035070">
    <property type="entry name" value="Streptogrisin_prodomain"/>
</dbReference>
<dbReference type="EMBL" id="FNGF01000012">
    <property type="protein sequence ID" value="SDL83235.1"/>
    <property type="molecule type" value="Genomic_DNA"/>
</dbReference>
<dbReference type="RefSeq" id="WP_091054493.1">
    <property type="nucleotide sequence ID" value="NZ_FNGF01000012.1"/>
</dbReference>
<dbReference type="SUPFAM" id="SSF50494">
    <property type="entry name" value="Trypsin-like serine proteases"/>
    <property type="match status" value="1"/>
</dbReference>
<dbReference type="GO" id="GO:0006508">
    <property type="term" value="P:proteolysis"/>
    <property type="evidence" value="ECO:0007669"/>
    <property type="project" value="UniProtKB-KW"/>
</dbReference>
<keyword evidence="6" id="KW-0865">Zymogen</keyword>
<dbReference type="PRINTS" id="PR00861">
    <property type="entry name" value="ALYTICPTASE"/>
</dbReference>
<feature type="chain" id="PRO_5038574054" evidence="10">
    <location>
        <begin position="26"/>
        <end position="384"/>
    </location>
</feature>
<dbReference type="PROSITE" id="PS00134">
    <property type="entry name" value="TRYPSIN_HIS"/>
    <property type="match status" value="1"/>
</dbReference>
<feature type="active site" description="Charge relay system" evidence="8">
    <location>
        <position position="258"/>
    </location>
</feature>
<evidence type="ECO:0000259" key="11">
    <source>
        <dbReference type="Pfam" id="PF00089"/>
    </source>
</evidence>
<evidence type="ECO:0000313" key="14">
    <source>
        <dbReference type="Proteomes" id="UP000198662"/>
    </source>
</evidence>
<dbReference type="STRING" id="380244.SAMN05216298_0178"/>
<sequence length="384" mass="39100">MNRQRALAVTAAGAIATALSLAAGAAPASAEILDAKAADARADLLGNVSPGLIEELSETFGLTESEAYDRLAVEAVASDLLEEVPDSLDASYAGLWVAEGADEILVATTDRAEFTELRAEGATPVLVEHGLADLEAAGTALDALDIEGVYGHYVDLEKNTLVVEAADEALAAQAIEAAGINPDLASAATAEAPELFFVRGGDAYIVENSWRCSVGFSVRQGSTPGFVTAGHCGSAGDRVTSGEAAPGTFRNSVFPSADRAWVAVGTSEVLYDDVNMYSGARDVANANQAAVGSSICRSGSTTGWHCGTVQAFNQTVNYAEGSVYGMTRTNVCAEPGDSGGSFITGNSAQGMTSGGNGNCSSGGTTYFQPIGPALSAWGLTLVTT</sequence>
<protein>
    <submittedName>
        <fullName evidence="13">Streptogrisin C</fullName>
    </submittedName>
</protein>
<dbReference type="OrthoDB" id="8781117at2"/>
<dbReference type="PIRSF" id="PIRSF001134">
    <property type="entry name" value="Streptogrisin"/>
    <property type="match status" value="1"/>
</dbReference>
<feature type="disulfide bond" evidence="9">
    <location>
        <begin position="332"/>
        <end position="359"/>
    </location>
</feature>
<dbReference type="Pfam" id="PF02983">
    <property type="entry name" value="Pro_Al_protease"/>
    <property type="match status" value="1"/>
</dbReference>
<dbReference type="InterPro" id="IPR001316">
    <property type="entry name" value="Pept_S1A_streptogrisin"/>
</dbReference>
<evidence type="ECO:0000256" key="6">
    <source>
        <dbReference type="ARBA" id="ARBA00023145"/>
    </source>
</evidence>
<keyword evidence="14" id="KW-1185">Reference proteome</keyword>
<comment type="similarity">
    <text evidence="1">Belongs to the peptidase S1 family.</text>
</comment>
<keyword evidence="4" id="KW-0378">Hydrolase</keyword>
<dbReference type="InterPro" id="IPR004236">
    <property type="entry name" value="Pept_S1_alpha_lytic"/>
</dbReference>
<keyword evidence="7 9" id="KW-1015">Disulfide bond</keyword>
<evidence type="ECO:0000256" key="3">
    <source>
        <dbReference type="ARBA" id="ARBA00022729"/>
    </source>
</evidence>
<feature type="disulfide bond" evidence="9">
    <location>
        <begin position="296"/>
        <end position="306"/>
    </location>
</feature>
<evidence type="ECO:0000256" key="2">
    <source>
        <dbReference type="ARBA" id="ARBA00022670"/>
    </source>
</evidence>
<accession>A0A1G9NBG5</accession>
<dbReference type="InterPro" id="IPR018114">
    <property type="entry name" value="TRYPSIN_HIS"/>
</dbReference>